<dbReference type="SMART" id="SM00418">
    <property type="entry name" value="HTH_ARSR"/>
    <property type="match status" value="1"/>
</dbReference>
<dbReference type="NCBIfam" id="NF033788">
    <property type="entry name" value="HTH_metalloreg"/>
    <property type="match status" value="1"/>
</dbReference>
<evidence type="ECO:0000256" key="1">
    <source>
        <dbReference type="ARBA" id="ARBA00023125"/>
    </source>
</evidence>
<dbReference type="GO" id="GO:0032791">
    <property type="term" value="F:lead ion binding"/>
    <property type="evidence" value="ECO:0007669"/>
    <property type="project" value="TreeGrafter"/>
</dbReference>
<dbReference type="Pfam" id="PF12840">
    <property type="entry name" value="HTH_20"/>
    <property type="match status" value="1"/>
</dbReference>
<dbReference type="InterPro" id="IPR011991">
    <property type="entry name" value="ArsR-like_HTH"/>
</dbReference>
<organism evidence="3 4">
    <name type="scientific">Bacillus cytotoxicus</name>
    <dbReference type="NCBI Taxonomy" id="580165"/>
    <lineage>
        <taxon>Bacteria</taxon>
        <taxon>Bacillati</taxon>
        <taxon>Bacillota</taxon>
        <taxon>Bacilli</taxon>
        <taxon>Bacillales</taxon>
        <taxon>Bacillaceae</taxon>
        <taxon>Bacillus</taxon>
        <taxon>Bacillus cereus group</taxon>
    </lineage>
</organism>
<dbReference type="CDD" id="cd00090">
    <property type="entry name" value="HTH_ARSR"/>
    <property type="match status" value="1"/>
</dbReference>
<dbReference type="InterPro" id="IPR001845">
    <property type="entry name" value="HTH_ArsR_DNA-bd_dom"/>
</dbReference>
<dbReference type="GO" id="GO:0097063">
    <property type="term" value="F:cadmium ion sensor activity"/>
    <property type="evidence" value="ECO:0007669"/>
    <property type="project" value="TreeGrafter"/>
</dbReference>
<dbReference type="PANTHER" id="PTHR39168:SF1">
    <property type="entry name" value="TRANSCRIPTIONAL REGULATORY PROTEIN"/>
    <property type="match status" value="1"/>
</dbReference>
<comment type="caution">
    <text evidence="3">The sequence shown here is derived from an EMBL/GenBank/DDBJ whole genome shotgun (WGS) entry which is preliminary data.</text>
</comment>
<accession>A0AAX2CGM9</accession>
<dbReference type="RefSeq" id="WP_087098720.1">
    <property type="nucleotide sequence ID" value="NZ_CP066179.1"/>
</dbReference>
<dbReference type="InterPro" id="IPR036390">
    <property type="entry name" value="WH_DNA-bd_sf"/>
</dbReference>
<dbReference type="PANTHER" id="PTHR39168">
    <property type="entry name" value="TRANSCRIPTIONAL REGULATOR-RELATED"/>
    <property type="match status" value="1"/>
</dbReference>
<dbReference type="InterPro" id="IPR036388">
    <property type="entry name" value="WH-like_DNA-bd_sf"/>
</dbReference>
<proteinExistence type="predicted"/>
<dbReference type="SUPFAM" id="SSF46785">
    <property type="entry name" value="Winged helix' DNA-binding domain"/>
    <property type="match status" value="1"/>
</dbReference>
<protein>
    <submittedName>
        <fullName evidence="3">Transcriptional regulator</fullName>
    </submittedName>
</protein>
<dbReference type="PROSITE" id="PS50987">
    <property type="entry name" value="HTH_ARSR_2"/>
    <property type="match status" value="1"/>
</dbReference>
<dbReference type="GO" id="GO:0003677">
    <property type="term" value="F:DNA binding"/>
    <property type="evidence" value="ECO:0007669"/>
    <property type="project" value="UniProtKB-KW"/>
</dbReference>
<gene>
    <name evidence="3" type="ORF">BCB44BAC_02049</name>
</gene>
<dbReference type="InterPro" id="IPR052543">
    <property type="entry name" value="HTH_Metal-responsive_Reg"/>
</dbReference>
<dbReference type="Proteomes" id="UP000242164">
    <property type="component" value="Unassembled WGS sequence"/>
</dbReference>
<sequence length="226" mass="26079">MNENIAKVASLISNPSRAAILTHLMDGHPHPATELARVAKIKPQTVSFHLHKLYTMQILEVEKHGRYHYYKLANQEMAEILGKLLYIVPFKPIQSFKEIKKHEEIQYARTCYDHLAGKLGVDLTNSLLYKQVLQKNGSEFEVTEIGAHFFEDFGINLDILRNKRRAFSKCCLDWTERQYHIAGALGNAILERMLEQNWITRTDGSRAVYITSLGKQNIFEIFSLEM</sequence>
<dbReference type="GO" id="GO:0003700">
    <property type="term" value="F:DNA-binding transcription factor activity"/>
    <property type="evidence" value="ECO:0007669"/>
    <property type="project" value="InterPro"/>
</dbReference>
<keyword evidence="1" id="KW-0238">DNA-binding</keyword>
<dbReference type="GO" id="GO:0010288">
    <property type="term" value="P:response to lead ion"/>
    <property type="evidence" value="ECO:0007669"/>
    <property type="project" value="TreeGrafter"/>
</dbReference>
<reference evidence="3 4" key="1">
    <citation type="submission" date="2016-08" db="EMBL/GenBank/DDBJ databases">
        <authorList>
            <person name="Loux V."/>
            <person name="Rue O."/>
        </authorList>
    </citation>
    <scope>NUCLEOTIDE SEQUENCE [LARGE SCALE GENOMIC DNA]</scope>
    <source>
        <strain evidence="3 4">AFSSA_08CEB44bac</strain>
    </source>
</reference>
<evidence type="ECO:0000313" key="3">
    <source>
        <dbReference type="EMBL" id="SCL92438.1"/>
    </source>
</evidence>
<evidence type="ECO:0000259" key="2">
    <source>
        <dbReference type="PROSITE" id="PS50987"/>
    </source>
</evidence>
<dbReference type="Gene3D" id="1.10.10.10">
    <property type="entry name" value="Winged helix-like DNA-binding domain superfamily/Winged helix DNA-binding domain"/>
    <property type="match status" value="1"/>
</dbReference>
<evidence type="ECO:0000313" key="4">
    <source>
        <dbReference type="Proteomes" id="UP000242164"/>
    </source>
</evidence>
<dbReference type="EMBL" id="FMIK01000024">
    <property type="protein sequence ID" value="SCL92438.1"/>
    <property type="molecule type" value="Genomic_DNA"/>
</dbReference>
<dbReference type="AlphaFoldDB" id="A0AAX2CGM9"/>
<feature type="domain" description="HTH arsR-type" evidence="2">
    <location>
        <begin position="1"/>
        <end position="92"/>
    </location>
</feature>
<name>A0AAX2CGM9_9BACI</name>
<dbReference type="GO" id="GO:0046686">
    <property type="term" value="P:response to cadmium ion"/>
    <property type="evidence" value="ECO:0007669"/>
    <property type="project" value="TreeGrafter"/>
</dbReference>